<feature type="DNA-binding region" description="OmpR/PhoB-type" evidence="5">
    <location>
        <begin position="145"/>
        <end position="244"/>
    </location>
</feature>
<evidence type="ECO:0000313" key="9">
    <source>
        <dbReference type="Proteomes" id="UP001158049"/>
    </source>
</evidence>
<keyword evidence="3" id="KW-0804">Transcription</keyword>
<dbReference type="InterPro" id="IPR039420">
    <property type="entry name" value="WalR-like"/>
</dbReference>
<dbReference type="SMART" id="SM00862">
    <property type="entry name" value="Trans_reg_C"/>
    <property type="match status" value="1"/>
</dbReference>
<feature type="domain" description="OmpR/PhoB-type" evidence="7">
    <location>
        <begin position="145"/>
        <end position="244"/>
    </location>
</feature>
<keyword evidence="4" id="KW-0597">Phosphoprotein</keyword>
<evidence type="ECO:0000256" key="2">
    <source>
        <dbReference type="ARBA" id="ARBA00023125"/>
    </source>
</evidence>
<dbReference type="Pfam" id="PF00486">
    <property type="entry name" value="Trans_reg_C"/>
    <property type="match status" value="1"/>
</dbReference>
<dbReference type="PANTHER" id="PTHR48111:SF67">
    <property type="entry name" value="TRANSCRIPTIONAL REGULATORY PROTEIN TCTD"/>
    <property type="match status" value="1"/>
</dbReference>
<sequence length="246" mass="27671">MFLWDERYDGFPFNFLSIVRPMRILLVEDHLELSRWIGQALQDAHLTVEFAMNGADADSLLHTQEYALVILDLTLPKMDGLEVLRRLRARGGKAPVLILTARGGLNERVQGLNLGADDYLAKPFELAELEARVKALLRRSQGNEAPTLRCGALSFDTVTRMFHYGGAALALTPREYAVLEALLARAGRVVPKDKLFAEVFTLDDEASPDAIEIYIHRLRKKLDTVEEGRVVITTLRGLGYLLQERQ</sequence>
<dbReference type="SUPFAM" id="SSF46894">
    <property type="entry name" value="C-terminal effector domain of the bipartite response regulators"/>
    <property type="match status" value="1"/>
</dbReference>
<feature type="modified residue" description="4-aspartylphosphate" evidence="4">
    <location>
        <position position="72"/>
    </location>
</feature>
<comment type="caution">
    <text evidence="8">The sequence shown here is derived from an EMBL/GenBank/DDBJ whole genome shotgun (WGS) entry which is preliminary data.</text>
</comment>
<dbReference type="CDD" id="cd17624">
    <property type="entry name" value="REC_OmpR_PmrA-like"/>
    <property type="match status" value="1"/>
</dbReference>
<dbReference type="EMBL" id="FXUL01000010">
    <property type="protein sequence ID" value="SMP64890.1"/>
    <property type="molecule type" value="Genomic_DNA"/>
</dbReference>
<keyword evidence="9" id="KW-1185">Reference proteome</keyword>
<dbReference type="Gene3D" id="6.10.250.690">
    <property type="match status" value="1"/>
</dbReference>
<dbReference type="InterPro" id="IPR001789">
    <property type="entry name" value="Sig_transdc_resp-reg_receiver"/>
</dbReference>
<feature type="domain" description="Response regulatory" evidence="6">
    <location>
        <begin position="23"/>
        <end position="137"/>
    </location>
</feature>
<dbReference type="PROSITE" id="PS50110">
    <property type="entry name" value="RESPONSE_REGULATORY"/>
    <property type="match status" value="1"/>
</dbReference>
<protein>
    <submittedName>
        <fullName evidence="8">Two component transcriptional regulator, winged helix family</fullName>
    </submittedName>
</protein>
<dbReference type="PROSITE" id="PS51755">
    <property type="entry name" value="OMPR_PHOB"/>
    <property type="match status" value="1"/>
</dbReference>
<dbReference type="InterPro" id="IPR016032">
    <property type="entry name" value="Sig_transdc_resp-reg_C-effctor"/>
</dbReference>
<gene>
    <name evidence="8" type="ORF">SAMN06295970_110114</name>
</gene>
<dbReference type="InterPro" id="IPR011006">
    <property type="entry name" value="CheY-like_superfamily"/>
</dbReference>
<dbReference type="SMART" id="SM00448">
    <property type="entry name" value="REC"/>
    <property type="match status" value="1"/>
</dbReference>
<dbReference type="Gene3D" id="1.10.10.10">
    <property type="entry name" value="Winged helix-like DNA-binding domain superfamily/Winged helix DNA-binding domain"/>
    <property type="match status" value="1"/>
</dbReference>
<dbReference type="InterPro" id="IPR036388">
    <property type="entry name" value="WH-like_DNA-bd_sf"/>
</dbReference>
<accession>A0ABY1QDC5</accession>
<reference evidence="8 9" key="1">
    <citation type="submission" date="2017-05" db="EMBL/GenBank/DDBJ databases">
        <authorList>
            <person name="Varghese N."/>
            <person name="Submissions S."/>
        </authorList>
    </citation>
    <scope>NUCLEOTIDE SEQUENCE [LARGE SCALE GENOMIC DNA]</scope>
    <source>
        <strain evidence="8 9">DSM 26001</strain>
    </source>
</reference>
<keyword evidence="2 5" id="KW-0238">DNA-binding</keyword>
<evidence type="ECO:0000256" key="3">
    <source>
        <dbReference type="ARBA" id="ARBA00023163"/>
    </source>
</evidence>
<evidence type="ECO:0000256" key="5">
    <source>
        <dbReference type="PROSITE-ProRule" id="PRU01091"/>
    </source>
</evidence>
<dbReference type="PANTHER" id="PTHR48111">
    <property type="entry name" value="REGULATOR OF RPOS"/>
    <property type="match status" value="1"/>
</dbReference>
<name>A0ABY1QDC5_9BURK</name>
<evidence type="ECO:0000256" key="4">
    <source>
        <dbReference type="PROSITE-ProRule" id="PRU00169"/>
    </source>
</evidence>
<proteinExistence type="predicted"/>
<evidence type="ECO:0000313" key="8">
    <source>
        <dbReference type="EMBL" id="SMP64890.1"/>
    </source>
</evidence>
<dbReference type="SUPFAM" id="SSF52172">
    <property type="entry name" value="CheY-like"/>
    <property type="match status" value="1"/>
</dbReference>
<organism evidence="8 9">
    <name type="scientific">Noviherbaspirillum suwonense</name>
    <dbReference type="NCBI Taxonomy" id="1224511"/>
    <lineage>
        <taxon>Bacteria</taxon>
        <taxon>Pseudomonadati</taxon>
        <taxon>Pseudomonadota</taxon>
        <taxon>Betaproteobacteria</taxon>
        <taxon>Burkholderiales</taxon>
        <taxon>Oxalobacteraceae</taxon>
        <taxon>Noviherbaspirillum</taxon>
    </lineage>
</organism>
<dbReference type="Pfam" id="PF00072">
    <property type="entry name" value="Response_reg"/>
    <property type="match status" value="1"/>
</dbReference>
<dbReference type="Proteomes" id="UP001158049">
    <property type="component" value="Unassembled WGS sequence"/>
</dbReference>
<dbReference type="InterPro" id="IPR001867">
    <property type="entry name" value="OmpR/PhoB-type_DNA-bd"/>
</dbReference>
<dbReference type="CDD" id="cd00383">
    <property type="entry name" value="trans_reg_C"/>
    <property type="match status" value="1"/>
</dbReference>
<keyword evidence="1" id="KW-0805">Transcription regulation</keyword>
<evidence type="ECO:0000259" key="6">
    <source>
        <dbReference type="PROSITE" id="PS50110"/>
    </source>
</evidence>
<evidence type="ECO:0000259" key="7">
    <source>
        <dbReference type="PROSITE" id="PS51755"/>
    </source>
</evidence>
<evidence type="ECO:0000256" key="1">
    <source>
        <dbReference type="ARBA" id="ARBA00023015"/>
    </source>
</evidence>
<dbReference type="Gene3D" id="3.40.50.2300">
    <property type="match status" value="1"/>
</dbReference>